<feature type="non-terminal residue" evidence="1">
    <location>
        <position position="1"/>
    </location>
</feature>
<comment type="caution">
    <text evidence="1">The sequence shown here is derived from an EMBL/GenBank/DDBJ whole genome shotgun (WGS) entry which is preliminary data.</text>
</comment>
<accession>A0ABN9UZ42</accession>
<proteinExistence type="predicted"/>
<protein>
    <recommendedName>
        <fullName evidence="3">RNase H type-1 domain-containing protein</fullName>
    </recommendedName>
</protein>
<evidence type="ECO:0000313" key="2">
    <source>
        <dbReference type="Proteomes" id="UP001189429"/>
    </source>
</evidence>
<dbReference type="EMBL" id="CAUYUJ010016465">
    <property type="protein sequence ID" value="CAK0865594.1"/>
    <property type="molecule type" value="Genomic_DNA"/>
</dbReference>
<gene>
    <name evidence="1" type="ORF">PCOR1329_LOCUS53072</name>
</gene>
<name>A0ABN9UZ42_9DINO</name>
<dbReference type="Proteomes" id="UP001189429">
    <property type="component" value="Unassembled WGS sequence"/>
</dbReference>
<evidence type="ECO:0008006" key="3">
    <source>
        <dbReference type="Google" id="ProtNLM"/>
    </source>
</evidence>
<sequence length="535" mass="55091">VDVGFAVLDAGGAALDSAHAAHATPLCHCGLAYWQEWAPALDLDSAFEGCSAPSPRRFLDDVGDPVDFILMSPALVAAAVYRSVDSWRARRVISVLPTIADGPPDLPPAEGANSLAVLVGRPVARLLKGQGRPPRTVPKWSGQCGSMLLSAATGGQWPQVRLARLRNADGVEDRTCQLCGAALGAHLHRRVCESSLPPDGWPRPPDARQDLRASISEARAALLRARGFRALRMPHPPAQEEVAARWFTDPPDVTRDDLVWNADGSMKFGPLWEIRRAGCGIAVVSDRGVRAAAAAELWAVSLVLTIALAPLRARADCQSILSVAAAGTAQAAKLTLAWIPAHGAQASIGFAARSDGVVVATVDRPANRSVGTIGKAAAGCPPQCSKSARLFQQALVAHDAAALGAVAHAANNHVREPVGPGGAIRRVTARGAAAVRRPRLLARADAQPRRAPPATQLPAAVLSPPAALPPAAAAAAGRPRALGSRRAELAAAARAASAMRAAAADAATLAICAARAAAARPSSAPPAGGRLAALR</sequence>
<reference evidence="1" key="1">
    <citation type="submission" date="2023-10" db="EMBL/GenBank/DDBJ databases">
        <authorList>
            <person name="Chen Y."/>
            <person name="Shah S."/>
            <person name="Dougan E. K."/>
            <person name="Thang M."/>
            <person name="Chan C."/>
        </authorList>
    </citation>
    <scope>NUCLEOTIDE SEQUENCE [LARGE SCALE GENOMIC DNA]</scope>
</reference>
<evidence type="ECO:0000313" key="1">
    <source>
        <dbReference type="EMBL" id="CAK0865594.1"/>
    </source>
</evidence>
<feature type="non-terminal residue" evidence="1">
    <location>
        <position position="535"/>
    </location>
</feature>
<keyword evidence="2" id="KW-1185">Reference proteome</keyword>
<organism evidence="1 2">
    <name type="scientific">Prorocentrum cordatum</name>
    <dbReference type="NCBI Taxonomy" id="2364126"/>
    <lineage>
        <taxon>Eukaryota</taxon>
        <taxon>Sar</taxon>
        <taxon>Alveolata</taxon>
        <taxon>Dinophyceae</taxon>
        <taxon>Prorocentrales</taxon>
        <taxon>Prorocentraceae</taxon>
        <taxon>Prorocentrum</taxon>
    </lineage>
</organism>